<evidence type="ECO:0000256" key="8">
    <source>
        <dbReference type="RuleBase" id="RU000405"/>
    </source>
</evidence>
<evidence type="ECO:0000313" key="12">
    <source>
        <dbReference type="Proteomes" id="UP000075883"/>
    </source>
</evidence>
<dbReference type="InterPro" id="IPR042463">
    <property type="entry name" value="HNOB_dom_associated_sf"/>
</dbReference>
<dbReference type="PANTHER" id="PTHR45655">
    <property type="entry name" value="GUANYLATE CYCLASE SOLUBLE SUBUNIT BETA-2"/>
    <property type="match status" value="1"/>
</dbReference>
<dbReference type="InterPro" id="IPR024096">
    <property type="entry name" value="NO_sig/Golgi_transp_ligand-bd"/>
</dbReference>
<dbReference type="GO" id="GO:0070482">
    <property type="term" value="P:response to oxygen levels"/>
    <property type="evidence" value="ECO:0007669"/>
    <property type="project" value="TreeGrafter"/>
</dbReference>
<dbReference type="Pfam" id="PF00211">
    <property type="entry name" value="Guanylate_cyc"/>
    <property type="match status" value="1"/>
</dbReference>
<dbReference type="SUPFAM" id="SSF55073">
    <property type="entry name" value="Nucleotide cyclase"/>
    <property type="match status" value="1"/>
</dbReference>
<dbReference type="GO" id="GO:0019934">
    <property type="term" value="P:cGMP-mediated signaling"/>
    <property type="evidence" value="ECO:0007669"/>
    <property type="project" value="TreeGrafter"/>
</dbReference>
<dbReference type="Gene3D" id="3.30.70.1230">
    <property type="entry name" value="Nucleotide cyclase"/>
    <property type="match status" value="1"/>
</dbReference>
<reference evidence="12" key="1">
    <citation type="submission" date="2013-09" db="EMBL/GenBank/DDBJ databases">
        <title>The Genome Sequence of Anopheles culicifacies species A.</title>
        <authorList>
            <consortium name="The Broad Institute Genomics Platform"/>
            <person name="Neafsey D.E."/>
            <person name="Besansky N."/>
            <person name="Howell P."/>
            <person name="Walton C."/>
            <person name="Young S.K."/>
            <person name="Zeng Q."/>
            <person name="Gargeya S."/>
            <person name="Fitzgerald M."/>
            <person name="Haas B."/>
            <person name="Abouelleil A."/>
            <person name="Allen A.W."/>
            <person name="Alvarado L."/>
            <person name="Arachchi H.M."/>
            <person name="Berlin A.M."/>
            <person name="Chapman S.B."/>
            <person name="Gainer-Dewar J."/>
            <person name="Goldberg J."/>
            <person name="Griggs A."/>
            <person name="Gujja S."/>
            <person name="Hansen M."/>
            <person name="Howarth C."/>
            <person name="Imamovic A."/>
            <person name="Ireland A."/>
            <person name="Larimer J."/>
            <person name="McCowan C."/>
            <person name="Murphy C."/>
            <person name="Pearson M."/>
            <person name="Poon T.W."/>
            <person name="Priest M."/>
            <person name="Roberts A."/>
            <person name="Saif S."/>
            <person name="Shea T."/>
            <person name="Sisk P."/>
            <person name="Sykes S."/>
            <person name="Wortman J."/>
            <person name="Nusbaum C."/>
            <person name="Birren B."/>
        </authorList>
    </citation>
    <scope>NUCLEOTIDE SEQUENCE [LARGE SCALE GENOMIC DNA]</scope>
    <source>
        <strain evidence="12">A-37</strain>
    </source>
</reference>
<evidence type="ECO:0000256" key="9">
    <source>
        <dbReference type="SAM" id="MobiDB-lite"/>
    </source>
</evidence>
<keyword evidence="4" id="KW-0547">Nucleotide-binding</keyword>
<dbReference type="Gene3D" id="6.10.250.780">
    <property type="match status" value="1"/>
</dbReference>
<dbReference type="CDD" id="cd07302">
    <property type="entry name" value="CHD"/>
    <property type="match status" value="1"/>
</dbReference>
<evidence type="ECO:0000256" key="1">
    <source>
        <dbReference type="ARBA" id="ARBA00004496"/>
    </source>
</evidence>
<dbReference type="GO" id="GO:0004383">
    <property type="term" value="F:guanylate cyclase activity"/>
    <property type="evidence" value="ECO:0007669"/>
    <property type="project" value="UniProtKB-EC"/>
</dbReference>
<evidence type="ECO:0000256" key="7">
    <source>
        <dbReference type="ARBA" id="ARBA00023293"/>
    </source>
</evidence>
<dbReference type="AlphaFoldDB" id="A0A182M6X9"/>
<dbReference type="EC" id="4.6.1.2" evidence="2"/>
<evidence type="ECO:0000256" key="2">
    <source>
        <dbReference type="ARBA" id="ARBA00012202"/>
    </source>
</evidence>
<keyword evidence="5" id="KW-0342">GTP-binding</keyword>
<dbReference type="InterPro" id="IPR038158">
    <property type="entry name" value="H-NOX_domain_sf"/>
</dbReference>
<proteinExistence type="inferred from homology"/>
<dbReference type="EMBL" id="AXCM01000458">
    <property type="status" value="NOT_ANNOTATED_CDS"/>
    <property type="molecule type" value="Genomic_DNA"/>
</dbReference>
<sequence length="634" mass="71214">MYGMLLESVQHFVQLYPDNLIPDLAAALSAITGKPIDEFMIFFGRCFVRFFSNFGYDELIKATGRYFCDFLHSVDNIHLQMRFTYRKMKSPSMQLTEVDENGAVLVYRSTRSGFSKYLRGQLLEIAKQLYGMDVSIKVLESQNDTPGGTSGPISIQGGLKTVIVKYRLDFDNREYMQRRVHIKAHPSQLQLTPVNSKLLLNLFPFALILNEEMKITAVGEKLIESWMLNNVNRSPMELIGAKVTEHFKLRRPSGITFTWENVRCSPSMKEKIIKRLQTVLFEIQLLKGSSAKGTKDATKQSDVQSAASQVDTSSSTEDAAKIITSIPRRGSQGLRSILLKGEMRYIKDINSLVFLCSPLINNLEELREMGLYLNDLNPHGLSREMVFSGFSHYSRLDLMCEREEQRAEELETSLALADSWKRQGDELLYSMIPRTIAERLREGQNPHETCQSFEEVTVLFAEVQETITGDDSIKYAMTTVNTLNAAFSAFDELIHSPMAYKVETVGKVYMAVSGAPDINPFHAQHMADLALAMLQSIRQLNLPGVGVKIGFHSGPIVAGIVGLKVPRYCLFGDTVNTASRMESSGETDCIQVSGYTAQKLKKLGYALLYRGKVAVKGKGDMETFWLQGPVPKKK</sequence>
<evidence type="ECO:0000256" key="3">
    <source>
        <dbReference type="ARBA" id="ARBA00022490"/>
    </source>
</evidence>
<dbReference type="PANTHER" id="PTHR45655:SF5">
    <property type="entry name" value="SOLUBLE GUANYLATE CYCLASE 89DA-RELATED"/>
    <property type="match status" value="1"/>
</dbReference>
<evidence type="ECO:0000256" key="4">
    <source>
        <dbReference type="ARBA" id="ARBA00022741"/>
    </source>
</evidence>
<dbReference type="EnsemblMetazoa" id="ACUA011002-RA">
    <property type="protein sequence ID" value="ACUA011002-PA"/>
    <property type="gene ID" value="ACUA011002"/>
</dbReference>
<keyword evidence="3" id="KW-0963">Cytoplasm</keyword>
<keyword evidence="6 8" id="KW-0456">Lyase</keyword>
<dbReference type="Pfam" id="PF07700">
    <property type="entry name" value="HNOB"/>
    <property type="match status" value="1"/>
</dbReference>
<comment type="similarity">
    <text evidence="8">Belongs to the adenylyl cyclase class-4/guanylyl cyclase family.</text>
</comment>
<dbReference type="GO" id="GO:0020037">
    <property type="term" value="F:heme binding"/>
    <property type="evidence" value="ECO:0007669"/>
    <property type="project" value="InterPro"/>
</dbReference>
<evidence type="ECO:0000259" key="10">
    <source>
        <dbReference type="PROSITE" id="PS50125"/>
    </source>
</evidence>
<organism evidence="11 12">
    <name type="scientific">Anopheles culicifacies</name>
    <dbReference type="NCBI Taxonomy" id="139723"/>
    <lineage>
        <taxon>Eukaryota</taxon>
        <taxon>Metazoa</taxon>
        <taxon>Ecdysozoa</taxon>
        <taxon>Arthropoda</taxon>
        <taxon>Hexapoda</taxon>
        <taxon>Insecta</taxon>
        <taxon>Pterygota</taxon>
        <taxon>Neoptera</taxon>
        <taxon>Endopterygota</taxon>
        <taxon>Diptera</taxon>
        <taxon>Nematocera</taxon>
        <taxon>Culicoidea</taxon>
        <taxon>Culicidae</taxon>
        <taxon>Anophelinae</taxon>
        <taxon>Anopheles</taxon>
        <taxon>culicifacies species complex</taxon>
    </lineage>
</organism>
<feature type="domain" description="Guanylate cyclase" evidence="10">
    <location>
        <begin position="457"/>
        <end position="582"/>
    </location>
</feature>
<evidence type="ECO:0000256" key="5">
    <source>
        <dbReference type="ARBA" id="ARBA00023134"/>
    </source>
</evidence>
<dbReference type="PROSITE" id="PS50125">
    <property type="entry name" value="GUANYLATE_CYCLASE_2"/>
    <property type="match status" value="1"/>
</dbReference>
<reference evidence="11" key="2">
    <citation type="submission" date="2020-05" db="UniProtKB">
        <authorList>
            <consortium name="EnsemblMetazoa"/>
        </authorList>
    </citation>
    <scope>IDENTIFICATION</scope>
    <source>
        <strain evidence="11">A-37</strain>
    </source>
</reference>
<keyword evidence="7" id="KW-0141">cGMP biosynthesis</keyword>
<dbReference type="Gene3D" id="3.90.1520.10">
    <property type="entry name" value="H-NOX domain"/>
    <property type="match status" value="1"/>
</dbReference>
<dbReference type="InterPro" id="IPR029787">
    <property type="entry name" value="Nucleotide_cyclase"/>
</dbReference>
<evidence type="ECO:0000313" key="11">
    <source>
        <dbReference type="EnsemblMetazoa" id="ACUA011002-PA"/>
    </source>
</evidence>
<name>A0A182M6X9_9DIPT</name>
<evidence type="ECO:0000256" key="6">
    <source>
        <dbReference type="ARBA" id="ARBA00023239"/>
    </source>
</evidence>
<dbReference type="InterPro" id="IPR011644">
    <property type="entry name" value="Heme_NO-bd"/>
</dbReference>
<dbReference type="InterPro" id="IPR011645">
    <property type="entry name" value="HNOB_dom_associated"/>
</dbReference>
<dbReference type="GO" id="GO:0005525">
    <property type="term" value="F:GTP binding"/>
    <property type="evidence" value="ECO:0007669"/>
    <property type="project" value="UniProtKB-KW"/>
</dbReference>
<dbReference type="GO" id="GO:0008074">
    <property type="term" value="C:guanylate cyclase complex, soluble"/>
    <property type="evidence" value="ECO:0007669"/>
    <property type="project" value="TreeGrafter"/>
</dbReference>
<dbReference type="Proteomes" id="UP000075883">
    <property type="component" value="Unassembled WGS sequence"/>
</dbReference>
<feature type="compositionally biased region" description="Polar residues" evidence="9">
    <location>
        <begin position="300"/>
        <end position="312"/>
    </location>
</feature>
<keyword evidence="12" id="KW-1185">Reference proteome</keyword>
<dbReference type="InterPro" id="IPR001054">
    <property type="entry name" value="A/G_cyclase"/>
</dbReference>
<dbReference type="VEuPathDB" id="VectorBase:ACUA011002"/>
<accession>A0A182M6X9</accession>
<dbReference type="PROSITE" id="PS00452">
    <property type="entry name" value="GUANYLATE_CYCLASE_1"/>
    <property type="match status" value="1"/>
</dbReference>
<dbReference type="SMART" id="SM00044">
    <property type="entry name" value="CYCc"/>
    <property type="match status" value="1"/>
</dbReference>
<dbReference type="InterPro" id="IPR018297">
    <property type="entry name" value="A/G_cyclase_CS"/>
</dbReference>
<dbReference type="Pfam" id="PF07701">
    <property type="entry name" value="HNOBA"/>
    <property type="match status" value="1"/>
</dbReference>
<dbReference type="STRING" id="139723.A0A182M6X9"/>
<dbReference type="Gene3D" id="3.30.450.260">
    <property type="entry name" value="Haem NO binding associated domain"/>
    <property type="match status" value="1"/>
</dbReference>
<comment type="subcellular location">
    <subcellularLocation>
        <location evidence="1">Cytoplasm</location>
    </subcellularLocation>
</comment>
<protein>
    <recommendedName>
        <fullName evidence="2">guanylate cyclase</fullName>
        <ecNumber evidence="2">4.6.1.2</ecNumber>
    </recommendedName>
</protein>
<feature type="region of interest" description="Disordered" evidence="9">
    <location>
        <begin position="293"/>
        <end position="312"/>
    </location>
</feature>
<dbReference type="SUPFAM" id="SSF111126">
    <property type="entry name" value="Ligand-binding domain in the NO signalling and Golgi transport"/>
    <property type="match status" value="1"/>
</dbReference>